<protein>
    <submittedName>
        <fullName evidence="2">Uncharacterized protein</fullName>
    </submittedName>
</protein>
<accession>A0A5C3N399</accession>
<feature type="region of interest" description="Disordered" evidence="1">
    <location>
        <begin position="401"/>
        <end position="420"/>
    </location>
</feature>
<evidence type="ECO:0000313" key="3">
    <source>
        <dbReference type="Proteomes" id="UP000305948"/>
    </source>
</evidence>
<dbReference type="OrthoDB" id="2758439at2759"/>
<sequence>MADSSGNAGGDACACLRPWAFLYEAARDLARFAFALYKSRSKIKLSMSLVLGDEEKDNAESVELWAALAAPTNKNTLADGMTGWNCDHFSFKQILSRGREEDPHGHPTSQMPASCCSLFHQQYLRYQSIKKSLKLQKKDYHGHLAHPDLDRQDPVHSIAPPRAGWDYLADDESDHDQLAPSSDAVDQGYTGDDDSMQLQAAEEGLISAPSMPYFPAQHPASSGLSAVSDNITDHIALPPGSDSMQAQARMGDLYHPTAGSHLRLGLQSCSTSHQPSEDYASSQSGASSLTQHPLDLEHVTEQPMNSVTAILTRTSPPATAEVPPSLTTASGTAPDPGTVTPPASATAPTPTISTTVAAPGLGIGEQAPSLDQNVPAAHPCVFGDADVEGDDGLDGDDYIDNVSDDGSDVTSGGSKHKGRGRLSNAAKDIIHTGLAEIEGMYAELAKKANVPPDHVLNIHRSMRSSILGEVSLWHIYQKYFSMHTEQECRRLLPSDAEAGTKCLKAFKRDHLDYEERLWTWYEWANLKHPGMTIGMQKRVCRNYIQDLKNMAMSYERTHGFQTAFMVCSINVNQDEGVGGVFETNYTEGTFFEHCCASHDHILGYMKANVYKKHALEDTAIMWDDETAGDNLNTVRKDQKVLPRAVLGN</sequence>
<name>A0A5C3N399_9AGAM</name>
<dbReference type="STRING" id="5364.A0A5C3N399"/>
<feature type="compositionally biased region" description="Low complexity" evidence="1">
    <location>
        <begin position="338"/>
        <end position="350"/>
    </location>
</feature>
<keyword evidence="3" id="KW-1185">Reference proteome</keyword>
<dbReference type="EMBL" id="ML213511">
    <property type="protein sequence ID" value="TFK51475.1"/>
    <property type="molecule type" value="Genomic_DNA"/>
</dbReference>
<feature type="region of interest" description="Disordered" evidence="1">
    <location>
        <begin position="172"/>
        <end position="193"/>
    </location>
</feature>
<organism evidence="2 3">
    <name type="scientific">Heliocybe sulcata</name>
    <dbReference type="NCBI Taxonomy" id="5364"/>
    <lineage>
        <taxon>Eukaryota</taxon>
        <taxon>Fungi</taxon>
        <taxon>Dikarya</taxon>
        <taxon>Basidiomycota</taxon>
        <taxon>Agaricomycotina</taxon>
        <taxon>Agaricomycetes</taxon>
        <taxon>Gloeophyllales</taxon>
        <taxon>Gloeophyllaceae</taxon>
        <taxon>Heliocybe</taxon>
    </lineage>
</organism>
<feature type="region of interest" description="Disordered" evidence="1">
    <location>
        <begin position="268"/>
        <end position="289"/>
    </location>
</feature>
<reference evidence="2 3" key="1">
    <citation type="journal article" date="2019" name="Nat. Ecol. Evol.">
        <title>Megaphylogeny resolves global patterns of mushroom evolution.</title>
        <authorList>
            <person name="Varga T."/>
            <person name="Krizsan K."/>
            <person name="Foldi C."/>
            <person name="Dima B."/>
            <person name="Sanchez-Garcia M."/>
            <person name="Sanchez-Ramirez S."/>
            <person name="Szollosi G.J."/>
            <person name="Szarkandi J.G."/>
            <person name="Papp V."/>
            <person name="Albert L."/>
            <person name="Andreopoulos W."/>
            <person name="Angelini C."/>
            <person name="Antonin V."/>
            <person name="Barry K.W."/>
            <person name="Bougher N.L."/>
            <person name="Buchanan P."/>
            <person name="Buyck B."/>
            <person name="Bense V."/>
            <person name="Catcheside P."/>
            <person name="Chovatia M."/>
            <person name="Cooper J."/>
            <person name="Damon W."/>
            <person name="Desjardin D."/>
            <person name="Finy P."/>
            <person name="Geml J."/>
            <person name="Haridas S."/>
            <person name="Hughes K."/>
            <person name="Justo A."/>
            <person name="Karasinski D."/>
            <person name="Kautmanova I."/>
            <person name="Kiss B."/>
            <person name="Kocsube S."/>
            <person name="Kotiranta H."/>
            <person name="LaButti K.M."/>
            <person name="Lechner B.E."/>
            <person name="Liimatainen K."/>
            <person name="Lipzen A."/>
            <person name="Lukacs Z."/>
            <person name="Mihaltcheva S."/>
            <person name="Morgado L.N."/>
            <person name="Niskanen T."/>
            <person name="Noordeloos M.E."/>
            <person name="Ohm R.A."/>
            <person name="Ortiz-Santana B."/>
            <person name="Ovrebo C."/>
            <person name="Racz N."/>
            <person name="Riley R."/>
            <person name="Savchenko A."/>
            <person name="Shiryaev A."/>
            <person name="Soop K."/>
            <person name="Spirin V."/>
            <person name="Szebenyi C."/>
            <person name="Tomsovsky M."/>
            <person name="Tulloss R.E."/>
            <person name="Uehling J."/>
            <person name="Grigoriev I.V."/>
            <person name="Vagvolgyi C."/>
            <person name="Papp T."/>
            <person name="Martin F.M."/>
            <person name="Miettinen O."/>
            <person name="Hibbett D.S."/>
            <person name="Nagy L.G."/>
        </authorList>
    </citation>
    <scope>NUCLEOTIDE SEQUENCE [LARGE SCALE GENOMIC DNA]</scope>
    <source>
        <strain evidence="2 3">OMC1185</strain>
    </source>
</reference>
<proteinExistence type="predicted"/>
<evidence type="ECO:0000256" key="1">
    <source>
        <dbReference type="SAM" id="MobiDB-lite"/>
    </source>
</evidence>
<gene>
    <name evidence="2" type="ORF">OE88DRAFT_1644928</name>
</gene>
<dbReference type="AlphaFoldDB" id="A0A5C3N399"/>
<feature type="region of interest" description="Disordered" evidence="1">
    <location>
        <begin position="314"/>
        <end position="350"/>
    </location>
</feature>
<evidence type="ECO:0000313" key="2">
    <source>
        <dbReference type="EMBL" id="TFK51475.1"/>
    </source>
</evidence>
<dbReference type="Proteomes" id="UP000305948">
    <property type="component" value="Unassembled WGS sequence"/>
</dbReference>